<feature type="compositionally biased region" description="Low complexity" evidence="11">
    <location>
        <begin position="1831"/>
        <end position="1843"/>
    </location>
</feature>
<evidence type="ECO:0000256" key="12">
    <source>
        <dbReference type="SAM" id="Phobius"/>
    </source>
</evidence>
<evidence type="ECO:0000256" key="5">
    <source>
        <dbReference type="ARBA" id="ARBA00022692"/>
    </source>
</evidence>
<feature type="compositionally biased region" description="Polar residues" evidence="11">
    <location>
        <begin position="1949"/>
        <end position="1958"/>
    </location>
</feature>
<evidence type="ECO:0000256" key="10">
    <source>
        <dbReference type="SAM" id="Coils"/>
    </source>
</evidence>
<feature type="region of interest" description="Disordered" evidence="11">
    <location>
        <begin position="1700"/>
        <end position="1741"/>
    </location>
</feature>
<proteinExistence type="inferred from homology"/>
<evidence type="ECO:0000256" key="13">
    <source>
        <dbReference type="SAM" id="SignalP"/>
    </source>
</evidence>
<protein>
    <submittedName>
        <fullName evidence="16 17">Uncharacterized protein LOC101234753 isoform X2</fullName>
    </submittedName>
</protein>
<dbReference type="Pfam" id="PF03283">
    <property type="entry name" value="PAE"/>
    <property type="match status" value="2"/>
</dbReference>
<keyword evidence="6" id="KW-0547">Nucleotide-binding</keyword>
<feature type="region of interest" description="Disordered" evidence="11">
    <location>
        <begin position="1943"/>
        <end position="1973"/>
    </location>
</feature>
<dbReference type="SMART" id="SM00382">
    <property type="entry name" value="AAA"/>
    <property type="match status" value="1"/>
</dbReference>
<dbReference type="RefSeq" id="XP_065671043.1">
    <property type="nucleotide sequence ID" value="XM_065814971.1"/>
</dbReference>
<accession>A0ABM4D9M6</accession>
<feature type="compositionally biased region" description="Basic and acidic residues" evidence="11">
    <location>
        <begin position="1515"/>
        <end position="1530"/>
    </location>
</feature>
<comment type="similarity">
    <text evidence="3">Belongs to the pectinacetylesterase family. Notum subfamily.</text>
</comment>
<evidence type="ECO:0000256" key="9">
    <source>
        <dbReference type="ARBA" id="ARBA00023136"/>
    </source>
</evidence>
<keyword evidence="10" id="KW-0175">Coiled coil</keyword>
<evidence type="ECO:0000259" key="14">
    <source>
        <dbReference type="PROSITE" id="PS50893"/>
    </source>
</evidence>
<keyword evidence="9 12" id="KW-0472">Membrane</keyword>
<evidence type="ECO:0000313" key="15">
    <source>
        <dbReference type="Proteomes" id="UP001652625"/>
    </source>
</evidence>
<keyword evidence="15" id="KW-1185">Reference proteome</keyword>
<evidence type="ECO:0000313" key="16">
    <source>
        <dbReference type="RefSeq" id="XP_065671043.1"/>
    </source>
</evidence>
<feature type="region of interest" description="Disordered" evidence="11">
    <location>
        <begin position="1512"/>
        <end position="1549"/>
    </location>
</feature>
<dbReference type="InterPro" id="IPR027417">
    <property type="entry name" value="P-loop_NTPase"/>
</dbReference>
<feature type="transmembrane region" description="Helical" evidence="12">
    <location>
        <begin position="1089"/>
        <end position="1112"/>
    </location>
</feature>
<feature type="transmembrane region" description="Helical" evidence="12">
    <location>
        <begin position="1048"/>
        <end position="1068"/>
    </location>
</feature>
<feature type="region of interest" description="Disordered" evidence="11">
    <location>
        <begin position="1794"/>
        <end position="1844"/>
    </location>
</feature>
<feature type="signal peptide" evidence="13">
    <location>
        <begin position="1"/>
        <end position="16"/>
    </location>
</feature>
<feature type="compositionally biased region" description="Acidic residues" evidence="11">
    <location>
        <begin position="1303"/>
        <end position="1316"/>
    </location>
</feature>
<dbReference type="Pfam" id="PF00005">
    <property type="entry name" value="ABC_tran"/>
    <property type="match status" value="1"/>
</dbReference>
<dbReference type="PANTHER" id="PTHR48041">
    <property type="entry name" value="ABC TRANSPORTER G FAMILY MEMBER 28"/>
    <property type="match status" value="1"/>
</dbReference>
<feature type="region of interest" description="Disordered" evidence="11">
    <location>
        <begin position="2145"/>
        <end position="2182"/>
    </location>
</feature>
<comment type="similarity">
    <text evidence="2">Belongs to the ABC transporter superfamily. ABCG family. Eye pigment precursor importer (TC 3.A.1.204) subfamily.</text>
</comment>
<keyword evidence="7" id="KW-0067">ATP-binding</keyword>
<organism evidence="15 16">
    <name type="scientific">Hydra vulgaris</name>
    <name type="common">Hydra</name>
    <name type="synonym">Hydra attenuata</name>
    <dbReference type="NCBI Taxonomy" id="6087"/>
    <lineage>
        <taxon>Eukaryota</taxon>
        <taxon>Metazoa</taxon>
        <taxon>Cnidaria</taxon>
        <taxon>Hydrozoa</taxon>
        <taxon>Hydroidolina</taxon>
        <taxon>Anthoathecata</taxon>
        <taxon>Aplanulata</taxon>
        <taxon>Hydridae</taxon>
        <taxon>Hydra</taxon>
    </lineage>
</organism>
<dbReference type="Gene3D" id="3.40.50.300">
    <property type="entry name" value="P-loop containing nucleotide triphosphate hydrolases"/>
    <property type="match status" value="1"/>
</dbReference>
<feature type="compositionally biased region" description="Polar residues" evidence="11">
    <location>
        <begin position="1794"/>
        <end position="1810"/>
    </location>
</feature>
<dbReference type="InterPro" id="IPR003439">
    <property type="entry name" value="ABC_transporter-like_ATP-bd"/>
</dbReference>
<feature type="domain" description="ABC transporter" evidence="14">
    <location>
        <begin position="635"/>
        <end position="886"/>
    </location>
</feature>
<evidence type="ECO:0000256" key="6">
    <source>
        <dbReference type="ARBA" id="ARBA00022741"/>
    </source>
</evidence>
<reference evidence="16 17" key="1">
    <citation type="submission" date="2025-05" db="UniProtKB">
        <authorList>
            <consortium name="RefSeq"/>
        </authorList>
    </citation>
    <scope>IDENTIFICATION</scope>
</reference>
<dbReference type="InterPro" id="IPR017871">
    <property type="entry name" value="ABC_transporter-like_CS"/>
</dbReference>
<name>A0ABM4D9M6_HYDVU</name>
<evidence type="ECO:0000256" key="7">
    <source>
        <dbReference type="ARBA" id="ARBA00022840"/>
    </source>
</evidence>
<dbReference type="RefSeq" id="XP_065671044.1">
    <property type="nucleotide sequence ID" value="XM_065814972.1"/>
</dbReference>
<dbReference type="GeneID" id="101234753"/>
<dbReference type="InterPro" id="IPR013525">
    <property type="entry name" value="ABC2_TM"/>
</dbReference>
<evidence type="ECO:0000256" key="11">
    <source>
        <dbReference type="SAM" id="MobiDB-lite"/>
    </source>
</evidence>
<sequence length="2182" mass="247010">MLFLIYLLNIIILSHATKNVLKKHVLLDPYAVCNDGSKAIYYIQHNPLHTKWVLFLEGGGGCSTIVECQTRFETKPYFMSSNLYPEIIEGRNLFNDAYFDDHNKVLLIYCSSDFWLGSQKPLFFDEISEHATRFPKYESVNTTQNLNIEATDNIINNVVFNNTETLDKFILTPENNIHDNSYGNDSFSNNTGFSETTTPSEKNLSTKFATTLPVVNFSVSTNHFHNISVDQSQFHNISVTKSESDEVSVGKKHFDNMSNYTQFKHEKQFVFNGINIFKSVVTDLMNYGLHLSSVILLAGSSAGGVGAINHANYLKNKTNGTVSVLVDSSWLLNNNNDLKNLVFSPIMETNGCRDTSMGFPCCLSISCIISKELVYSNIQIMALISSFDILSVYTSGKYNASIDFSDVISEFQQHSGQLKNSLNSVNAHKSVSYLVTSCMQHVYLATSDLWTNVYKSLTEENFQGISLKHVVDSKHFQQTQIHGQSLHKLFLTWYTEITNENVSTRNRSVPLRIIDSCKQVQCDSSCPEILFPIRYHEKTPEWQRNFLTTVIVTIIILSYCFKLSWIYNNWKLKQTQSAHLVENKSKSKEENENATCLPPCPQYSCIGISCSKLIYNISSNSTPQIESNRRNHNGIKIQKTLTKLRRKSSPGQWRKIIKGVSAYFNPGQLAAIMGPSGSGKTTLLDVLTSRKNYKETEKHIFINGLPAEETREWFVKNSGYVLQLATPYHEELTVRQNLTYSAMLRLPSKMKLKEKMSRVEQVLGQTGLYSVADVVVGGSNCKSNGLSGGQKRRLCVGLQLVDLPSVIFLDEPTSGLDSASSLELLEMLHSLTLSGRLVVVTIHQPRIEIFHMFDTILFLCDGQAAYFGSPLMAPTMIAEALQGSGKISDSSNPADTIMDVLNNTELQSIIVDYYNHSGEIEAINRAIARAKRHPQKTLSMKFQKQTSSISDRLIALDGRSSSSQTLAQKLYFPVIFMLFSLALGTCYFKTKKGILLMSCYMVFLCASQLFMSSVIHAHLNKAFALFSLEKADGIGFSHELVLHAFIRIFSQSSVSLICACVIIHLCALKVYDLEKFILTSIIHLQLNQVWIALIICIACMTPSYSHLLTPIASAVAGFAGGFLVPEPQMPIYYYWLFYINPTHWAYGSTMFVIMNDLTFECRHKTILECQDSTGAMVLKGFGFHEIKPYRSMLVLLTMLISLLIMSALVLEIAHAKKKWKLVLANNMKSLKLNCVSYYQSFQAHLNEKKKRKEAERQRLFDLAEQKYTYKSPLKANSISCIENSKGNMLTENNVKKESASVDDVLDESDDSSNDEDNYELVVQNNLEVQKSKNRLNGSFTTFLSKLQNLSRLGSSSEVKIDTKVNFRPKNSKSNRGGRKTFSDVVSIQNTEPKDNLRHASISSEPLNFQNNSPNVSELEKKNILDNDLQKVSSIQEAFNQNSLLIPQPENDQGNTFQKTLQLISHGSLLHDKENNTTDVFPPDIVIDIEANSEAECLSVVKTEEIKHCMPTVETEENKHSLATAKTEEKKRVKLKKKKRDPRSESKSVDTWSKYLDTTSRQHEVYCALSSVKRRLKNSKKANDNIERESIVAKEKFLERTPSYAKRDGTLQRKASLLILREKQMSMRSQLHEFQQQLSHDGSISPATEKQMQLLTTQHKYRRLNNPYDNKSPVDEMSQEAVKGSRREFIERLSLLSSARSSNVTSLSESKRSTYDGGRISYSVDTNADKEPNASIYEDNVYEDREDNSRRSYSFFSNEIKCRENDPLLPDERALVEGLLNKYSHLETSIRDRISCQQDSPSVPSRLTFSSGVKIKGLSPNHSRKTSRVERSSSSSFNRTEPNSEALAMSKLEEEDDETRQQGLKTINSNVASENLTDDNVFQNNVSEKPLHKSLSVPSTTNGSDINTPLSNRKNMLTLPVKPPVQNETVRKISITVRSIARPEKPNEAFESSYNQSSSEYDEEDSNCLTESPKLSELKQEEMLRLYKKENYFKDRNEKSNKKKTRESIIPETDYDSGSTSSDYEENFIKTDEGFIIPDDTINKVIASSSSSSNKLGRRRGSQNQQNEIEKMFKKDNYLKDRSRGIKMPIGSAGKVNQLLSKFENNKNTRTNLTSNKTRRSLEKLNEKRTTGKQRTFFKVLKTPKTTYCSSSSSDDEKAENTKNSFKQRRSRKISDHLENINE</sequence>
<feature type="coiled-coil region" evidence="10">
    <location>
        <begin position="1568"/>
        <end position="1595"/>
    </location>
</feature>
<feature type="transmembrane region" description="Helical" evidence="12">
    <location>
        <begin position="1132"/>
        <end position="1154"/>
    </location>
</feature>
<feature type="region of interest" description="Disordered" evidence="11">
    <location>
        <begin position="1996"/>
        <end position="2021"/>
    </location>
</feature>
<feature type="compositionally biased region" description="Polar residues" evidence="11">
    <location>
        <begin position="1895"/>
        <end position="1914"/>
    </location>
</feature>
<feature type="region of interest" description="Disordered" evidence="11">
    <location>
        <begin position="1297"/>
        <end position="1316"/>
    </location>
</feature>
<feature type="chain" id="PRO_5045026027" evidence="13">
    <location>
        <begin position="17"/>
        <end position="2182"/>
    </location>
</feature>
<dbReference type="SUPFAM" id="SSF52540">
    <property type="entry name" value="P-loop containing nucleoside triphosphate hydrolases"/>
    <property type="match status" value="1"/>
</dbReference>
<dbReference type="PROSITE" id="PS50893">
    <property type="entry name" value="ABC_TRANSPORTER_2"/>
    <property type="match status" value="1"/>
</dbReference>
<gene>
    <name evidence="16 17" type="primary">LOC101234753</name>
</gene>
<keyword evidence="8 12" id="KW-1133">Transmembrane helix</keyword>
<feature type="region of interest" description="Disordered" evidence="11">
    <location>
        <begin position="1888"/>
        <end position="1916"/>
    </location>
</feature>
<keyword evidence="5 12" id="KW-0812">Transmembrane</keyword>
<dbReference type="Pfam" id="PF01061">
    <property type="entry name" value="ABC2_membrane"/>
    <property type="match status" value="1"/>
</dbReference>
<evidence type="ECO:0000256" key="8">
    <source>
        <dbReference type="ARBA" id="ARBA00022989"/>
    </source>
</evidence>
<evidence type="ECO:0000256" key="3">
    <source>
        <dbReference type="ARBA" id="ARBA00010213"/>
    </source>
</evidence>
<dbReference type="PANTHER" id="PTHR48041:SF139">
    <property type="entry name" value="PROTEIN SCARLET"/>
    <property type="match status" value="1"/>
</dbReference>
<dbReference type="InterPro" id="IPR003593">
    <property type="entry name" value="AAA+_ATPase"/>
</dbReference>
<evidence type="ECO:0000313" key="17">
    <source>
        <dbReference type="RefSeq" id="XP_065671044.1"/>
    </source>
</evidence>
<dbReference type="InterPro" id="IPR050352">
    <property type="entry name" value="ABCG_transporters"/>
</dbReference>
<evidence type="ECO:0000256" key="1">
    <source>
        <dbReference type="ARBA" id="ARBA00004141"/>
    </source>
</evidence>
<dbReference type="PROSITE" id="PS00211">
    <property type="entry name" value="ABC_TRANSPORTER_1"/>
    <property type="match status" value="1"/>
</dbReference>
<evidence type="ECO:0000256" key="4">
    <source>
        <dbReference type="ARBA" id="ARBA00022448"/>
    </source>
</evidence>
<keyword evidence="4" id="KW-0813">Transport</keyword>
<feature type="transmembrane region" description="Helical" evidence="12">
    <location>
        <begin position="1000"/>
        <end position="1019"/>
    </location>
</feature>
<feature type="compositionally biased region" description="Basic and acidic residues" evidence="11">
    <location>
        <begin position="2172"/>
        <end position="2182"/>
    </location>
</feature>
<comment type="subcellular location">
    <subcellularLocation>
        <location evidence="1">Membrane</location>
        <topology evidence="1">Multi-pass membrane protein</topology>
    </subcellularLocation>
</comment>
<dbReference type="InterPro" id="IPR004963">
    <property type="entry name" value="PAE/NOTUM"/>
</dbReference>
<keyword evidence="13" id="KW-0732">Signal</keyword>
<dbReference type="Proteomes" id="UP001652625">
    <property type="component" value="Chromosome 13"/>
</dbReference>
<feature type="transmembrane region" description="Helical" evidence="12">
    <location>
        <begin position="970"/>
        <end position="988"/>
    </location>
</feature>
<evidence type="ECO:0000256" key="2">
    <source>
        <dbReference type="ARBA" id="ARBA00005814"/>
    </source>
</evidence>
<feature type="transmembrane region" description="Helical" evidence="12">
    <location>
        <begin position="1193"/>
        <end position="1213"/>
    </location>
</feature>
<feature type="region of interest" description="Disordered" evidence="11">
    <location>
        <begin position="2047"/>
        <end position="2068"/>
    </location>
</feature>
<feature type="coiled-coil region" evidence="10">
    <location>
        <begin position="1238"/>
        <end position="1265"/>
    </location>
</feature>
<feature type="compositionally biased region" description="Basic residues" evidence="11">
    <location>
        <begin position="1531"/>
        <end position="1540"/>
    </location>
</feature>